<gene>
    <name evidence="2" type="primary">licC_3</name>
    <name evidence="2" type="ORF">NCTC10005_02238</name>
</gene>
<protein>
    <submittedName>
        <fullName evidence="2">Lichenan permease IIC component</fullName>
    </submittedName>
</protein>
<dbReference type="InterPro" id="IPR051088">
    <property type="entry name" value="PTS_Sugar-EIIC/EIIB"/>
</dbReference>
<dbReference type="Proteomes" id="UP000255106">
    <property type="component" value="Unassembled WGS sequence"/>
</dbReference>
<organism evidence="2 3">
    <name type="scientific">Enterobacter cloacae</name>
    <dbReference type="NCBI Taxonomy" id="550"/>
    <lineage>
        <taxon>Bacteria</taxon>
        <taxon>Pseudomonadati</taxon>
        <taxon>Pseudomonadota</taxon>
        <taxon>Gammaproteobacteria</taxon>
        <taxon>Enterobacterales</taxon>
        <taxon>Enterobacteriaceae</taxon>
        <taxon>Enterobacter</taxon>
        <taxon>Enterobacter cloacae complex</taxon>
    </lineage>
</organism>
<sequence length="98" mass="10369">MPIMLNPILAIPFIITPLVTGSIGYFATVTGFAGKAVVMVPWTTPPLINAWLSTAGSMGAVITQLICIVTAVIIYLPFVKIASRRAEQAALQQATDNP</sequence>
<keyword evidence="1" id="KW-1133">Transmembrane helix</keyword>
<name>A0A377LW36_ENTCL</name>
<proteinExistence type="predicted"/>
<keyword evidence="1" id="KW-0472">Membrane</keyword>
<keyword evidence="1" id="KW-0812">Transmembrane</keyword>
<dbReference type="AlphaFoldDB" id="A0A377LW36"/>
<evidence type="ECO:0000256" key="1">
    <source>
        <dbReference type="SAM" id="Phobius"/>
    </source>
</evidence>
<evidence type="ECO:0000313" key="2">
    <source>
        <dbReference type="EMBL" id="STQ09530.1"/>
    </source>
</evidence>
<dbReference type="PANTHER" id="PTHR33989:SF4">
    <property type="entry name" value="PTS SYSTEM N,N'-DIACETYLCHITOBIOSE-SPECIFIC EIIC COMPONENT"/>
    <property type="match status" value="1"/>
</dbReference>
<dbReference type="PANTHER" id="PTHR33989">
    <property type="match status" value="1"/>
</dbReference>
<accession>A0A377LW36</accession>
<dbReference type="EMBL" id="UGJB01000004">
    <property type="protein sequence ID" value="STQ09530.1"/>
    <property type="molecule type" value="Genomic_DNA"/>
</dbReference>
<feature type="transmembrane region" description="Helical" evidence="1">
    <location>
        <begin position="7"/>
        <end position="28"/>
    </location>
</feature>
<reference evidence="2 3" key="1">
    <citation type="submission" date="2018-06" db="EMBL/GenBank/DDBJ databases">
        <authorList>
            <consortium name="Pathogen Informatics"/>
            <person name="Doyle S."/>
        </authorList>
    </citation>
    <scope>NUCLEOTIDE SEQUENCE [LARGE SCALE GENOMIC DNA]</scope>
    <source>
        <strain evidence="2 3">NCTC10005</strain>
    </source>
</reference>
<feature type="transmembrane region" description="Helical" evidence="1">
    <location>
        <begin position="48"/>
        <end position="76"/>
    </location>
</feature>
<evidence type="ECO:0000313" key="3">
    <source>
        <dbReference type="Proteomes" id="UP000255106"/>
    </source>
</evidence>